<gene>
    <name evidence="6" type="ORF">C8A00DRAFT_39382</name>
</gene>
<evidence type="ECO:0000256" key="3">
    <source>
        <dbReference type="ARBA" id="ARBA00022833"/>
    </source>
</evidence>
<evidence type="ECO:0000313" key="7">
    <source>
        <dbReference type="Proteomes" id="UP001302745"/>
    </source>
</evidence>
<accession>A0AAN7A1V6</accession>
<evidence type="ECO:0000256" key="1">
    <source>
        <dbReference type="ARBA" id="ARBA00022723"/>
    </source>
</evidence>
<dbReference type="SUPFAM" id="SSF144232">
    <property type="entry name" value="HIT/MYND zinc finger-like"/>
    <property type="match status" value="1"/>
</dbReference>
<keyword evidence="7" id="KW-1185">Reference proteome</keyword>
<dbReference type="GO" id="GO:0008270">
    <property type="term" value="F:zinc ion binding"/>
    <property type="evidence" value="ECO:0007669"/>
    <property type="project" value="UniProtKB-KW"/>
</dbReference>
<sequence length="310" mass="35314">MVRASLTKCARCGADATSWCAGCVDAPEYQPGDAASVVYCGRDCQKDHWPDHKARCRAMRQRHKLLQAAKILKRAFLTYREVVFDLDLTKIEFRDGILYLHQKPTVRRKRCIFPSHLVNNPEHREAALANNQCTTAIALLGRLTRKLLSGVASTIEMMDINIGKPLVPTKLIPNPSGLDSRDCPHTVLRVRRADETWILDTTGCQYGFRDVLIPYQKYLADKECRIVNEPTTYDATETKDLDFFSTLPFMNRTRCQREDRELERRARLHFAVFVDTRVSKDMLDGSAAEIKAASDGFADELKSHMVDFTK</sequence>
<comment type="caution">
    <text evidence="6">The sequence shown here is derived from an EMBL/GenBank/DDBJ whole genome shotgun (WGS) entry which is preliminary data.</text>
</comment>
<dbReference type="AlphaFoldDB" id="A0AAN7A1V6"/>
<evidence type="ECO:0000256" key="2">
    <source>
        <dbReference type="ARBA" id="ARBA00022771"/>
    </source>
</evidence>
<reference evidence="6" key="1">
    <citation type="journal article" date="2023" name="Mol. Phylogenet. Evol.">
        <title>Genome-scale phylogeny and comparative genomics of the fungal order Sordariales.</title>
        <authorList>
            <person name="Hensen N."/>
            <person name="Bonometti L."/>
            <person name="Westerberg I."/>
            <person name="Brannstrom I.O."/>
            <person name="Guillou S."/>
            <person name="Cros-Aarteil S."/>
            <person name="Calhoun S."/>
            <person name="Haridas S."/>
            <person name="Kuo A."/>
            <person name="Mondo S."/>
            <person name="Pangilinan J."/>
            <person name="Riley R."/>
            <person name="LaButti K."/>
            <person name="Andreopoulos B."/>
            <person name="Lipzen A."/>
            <person name="Chen C."/>
            <person name="Yan M."/>
            <person name="Daum C."/>
            <person name="Ng V."/>
            <person name="Clum A."/>
            <person name="Steindorff A."/>
            <person name="Ohm R.A."/>
            <person name="Martin F."/>
            <person name="Silar P."/>
            <person name="Natvig D.O."/>
            <person name="Lalanne C."/>
            <person name="Gautier V."/>
            <person name="Ament-Velasquez S.L."/>
            <person name="Kruys A."/>
            <person name="Hutchinson M.I."/>
            <person name="Powell A.J."/>
            <person name="Barry K."/>
            <person name="Miller A.N."/>
            <person name="Grigoriev I.V."/>
            <person name="Debuchy R."/>
            <person name="Gladieux P."/>
            <person name="Hiltunen Thoren M."/>
            <person name="Johannesson H."/>
        </authorList>
    </citation>
    <scope>NUCLEOTIDE SEQUENCE</scope>
    <source>
        <strain evidence="6">CBS 538.74</strain>
    </source>
</reference>
<evidence type="ECO:0000256" key="4">
    <source>
        <dbReference type="PROSITE-ProRule" id="PRU00134"/>
    </source>
</evidence>
<name>A0AAN7A1V6_9PEZI</name>
<protein>
    <recommendedName>
        <fullName evidence="5">MYND-type domain-containing protein</fullName>
    </recommendedName>
</protein>
<evidence type="ECO:0000259" key="5">
    <source>
        <dbReference type="PROSITE" id="PS50865"/>
    </source>
</evidence>
<organism evidence="6 7">
    <name type="scientific">Chaetomidium leptoderma</name>
    <dbReference type="NCBI Taxonomy" id="669021"/>
    <lineage>
        <taxon>Eukaryota</taxon>
        <taxon>Fungi</taxon>
        <taxon>Dikarya</taxon>
        <taxon>Ascomycota</taxon>
        <taxon>Pezizomycotina</taxon>
        <taxon>Sordariomycetes</taxon>
        <taxon>Sordariomycetidae</taxon>
        <taxon>Sordariales</taxon>
        <taxon>Chaetomiaceae</taxon>
        <taxon>Chaetomidium</taxon>
    </lineage>
</organism>
<dbReference type="Proteomes" id="UP001302745">
    <property type="component" value="Unassembled WGS sequence"/>
</dbReference>
<dbReference type="EMBL" id="MU856839">
    <property type="protein sequence ID" value="KAK4158408.1"/>
    <property type="molecule type" value="Genomic_DNA"/>
</dbReference>
<proteinExistence type="predicted"/>
<dbReference type="Gene3D" id="6.10.140.2220">
    <property type="match status" value="1"/>
</dbReference>
<evidence type="ECO:0000313" key="6">
    <source>
        <dbReference type="EMBL" id="KAK4158408.1"/>
    </source>
</evidence>
<dbReference type="Pfam" id="PF01753">
    <property type="entry name" value="zf-MYND"/>
    <property type="match status" value="1"/>
</dbReference>
<keyword evidence="2 4" id="KW-0863">Zinc-finger</keyword>
<feature type="domain" description="MYND-type" evidence="5">
    <location>
        <begin position="9"/>
        <end position="56"/>
    </location>
</feature>
<reference evidence="6" key="2">
    <citation type="submission" date="2023-05" db="EMBL/GenBank/DDBJ databases">
        <authorList>
            <consortium name="Lawrence Berkeley National Laboratory"/>
            <person name="Steindorff A."/>
            <person name="Hensen N."/>
            <person name="Bonometti L."/>
            <person name="Westerberg I."/>
            <person name="Brannstrom I.O."/>
            <person name="Guillou S."/>
            <person name="Cros-Aarteil S."/>
            <person name="Calhoun S."/>
            <person name="Haridas S."/>
            <person name="Kuo A."/>
            <person name="Mondo S."/>
            <person name="Pangilinan J."/>
            <person name="Riley R."/>
            <person name="Labutti K."/>
            <person name="Andreopoulos B."/>
            <person name="Lipzen A."/>
            <person name="Chen C."/>
            <person name="Yanf M."/>
            <person name="Daum C."/>
            <person name="Ng V."/>
            <person name="Clum A."/>
            <person name="Ohm R."/>
            <person name="Martin F."/>
            <person name="Silar P."/>
            <person name="Natvig D."/>
            <person name="Lalanne C."/>
            <person name="Gautier V."/>
            <person name="Ament-Velasquez S.L."/>
            <person name="Kruys A."/>
            <person name="Hutchinson M.I."/>
            <person name="Powell A.J."/>
            <person name="Barry K."/>
            <person name="Miller A.N."/>
            <person name="Grigoriev I.V."/>
            <person name="Debuchy R."/>
            <person name="Gladieux P."/>
            <person name="Thoren M.H."/>
            <person name="Johannesson H."/>
        </authorList>
    </citation>
    <scope>NUCLEOTIDE SEQUENCE</scope>
    <source>
        <strain evidence="6">CBS 538.74</strain>
    </source>
</reference>
<keyword evidence="3" id="KW-0862">Zinc</keyword>
<dbReference type="PROSITE" id="PS50865">
    <property type="entry name" value="ZF_MYND_2"/>
    <property type="match status" value="1"/>
</dbReference>
<keyword evidence="1" id="KW-0479">Metal-binding</keyword>
<dbReference type="InterPro" id="IPR002893">
    <property type="entry name" value="Znf_MYND"/>
</dbReference>